<comment type="caution">
    <text evidence="1">The sequence shown here is derived from an EMBL/GenBank/DDBJ whole genome shotgun (WGS) entry which is preliminary data.</text>
</comment>
<dbReference type="EMBL" id="ARXU01000001">
    <property type="protein sequence ID" value="KGD63155.1"/>
    <property type="molecule type" value="Genomic_DNA"/>
</dbReference>
<proteinExistence type="predicted"/>
<accession>A0ABR4WI29</accession>
<protein>
    <recommendedName>
        <fullName evidence="3">ParB/Sulfiredoxin domain-containing protein</fullName>
    </recommendedName>
</protein>
<dbReference type="Proteomes" id="UP000029443">
    <property type="component" value="Unassembled WGS sequence"/>
</dbReference>
<reference evidence="1 2" key="1">
    <citation type="submission" date="2012-09" db="EMBL/GenBank/DDBJ databases">
        <title>Genome Sequence of alkane-degrading Bacterium Alcanivorax jadensis T9.</title>
        <authorList>
            <person name="Lai Q."/>
            <person name="Shao Z."/>
        </authorList>
    </citation>
    <scope>NUCLEOTIDE SEQUENCE [LARGE SCALE GENOMIC DNA]</scope>
    <source>
        <strain evidence="1 2">T9</strain>
    </source>
</reference>
<organism evidence="1 2">
    <name type="scientific">Alcanivorax jadensis T9</name>
    <dbReference type="NCBI Taxonomy" id="1177181"/>
    <lineage>
        <taxon>Bacteria</taxon>
        <taxon>Pseudomonadati</taxon>
        <taxon>Pseudomonadota</taxon>
        <taxon>Gammaproteobacteria</taxon>
        <taxon>Oceanospirillales</taxon>
        <taxon>Alcanivoracaceae</taxon>
        <taxon>Alcanivorax</taxon>
    </lineage>
</organism>
<keyword evidence="2" id="KW-1185">Reference proteome</keyword>
<evidence type="ECO:0008006" key="3">
    <source>
        <dbReference type="Google" id="ProtNLM"/>
    </source>
</evidence>
<name>A0ABR4WI29_9GAMM</name>
<gene>
    <name evidence="1" type="ORF">T9A_00475</name>
</gene>
<evidence type="ECO:0000313" key="1">
    <source>
        <dbReference type="EMBL" id="KGD63155.1"/>
    </source>
</evidence>
<sequence length="122" mass="13934">MIVEKGADDEVLVLQRFGIQINIAGLIDHINRNSSVFQIKECDTGVLLSINRTDGINSKTLKQMSEIRLEQPVLVTVIDEYEWLIDGNHRLLKRHELGKQSTNYIPINGGQLDPFVSEFSWR</sequence>
<evidence type="ECO:0000313" key="2">
    <source>
        <dbReference type="Proteomes" id="UP000029443"/>
    </source>
</evidence>
<dbReference type="RefSeq" id="WP_035244737.1">
    <property type="nucleotide sequence ID" value="NZ_ARXU01000001.1"/>
</dbReference>